<dbReference type="Proteomes" id="UP000887563">
    <property type="component" value="Unplaced"/>
</dbReference>
<evidence type="ECO:0000313" key="2">
    <source>
        <dbReference type="WBParaSite" id="Minc3s00159g06366"/>
    </source>
</evidence>
<keyword evidence="1" id="KW-1185">Reference proteome</keyword>
<dbReference type="Gene3D" id="2.60.120.920">
    <property type="match status" value="1"/>
</dbReference>
<accession>A0A914KXG9</accession>
<name>A0A914KXG9_MELIC</name>
<organism evidence="1 2">
    <name type="scientific">Meloidogyne incognita</name>
    <name type="common">Southern root-knot nematode worm</name>
    <name type="synonym">Oxyuris incognita</name>
    <dbReference type="NCBI Taxonomy" id="6306"/>
    <lineage>
        <taxon>Eukaryota</taxon>
        <taxon>Metazoa</taxon>
        <taxon>Ecdysozoa</taxon>
        <taxon>Nematoda</taxon>
        <taxon>Chromadorea</taxon>
        <taxon>Rhabditida</taxon>
        <taxon>Tylenchina</taxon>
        <taxon>Tylenchomorpha</taxon>
        <taxon>Tylenchoidea</taxon>
        <taxon>Meloidogynidae</taxon>
        <taxon>Meloidogyninae</taxon>
        <taxon>Meloidogyne</taxon>
        <taxon>Meloidogyne incognita group</taxon>
    </lineage>
</organism>
<protein>
    <submittedName>
        <fullName evidence="2">Uncharacterized protein</fullName>
    </submittedName>
</protein>
<proteinExistence type="predicted"/>
<evidence type="ECO:0000313" key="1">
    <source>
        <dbReference type="Proteomes" id="UP000887563"/>
    </source>
</evidence>
<sequence>MGSPTKYFNKSEFLCFQHFVKLDNKLTSICTSKTCCKNACINSNVNYGSCNFNKGFVRIVDYLRVEYHSVEGGKENNKKIIVFAQRPFNKPTNNNDQHLFYFEVKIIEKAENQNCYVGIGLDYKVGTYIRGVGSNVGDVYGCALVFPAMNEKKKLPFYFCTENGSRDSGNTYVLNEEGDSFRPFVKLRSCSVEINFGNNLDSKPFTYDITKNI</sequence>
<dbReference type="AlphaFoldDB" id="A0A914KXG9"/>
<dbReference type="WBParaSite" id="Minc3s00159g06366">
    <property type="protein sequence ID" value="Minc3s00159g06366"/>
    <property type="gene ID" value="Minc3s00159g06366"/>
</dbReference>
<reference evidence="2" key="1">
    <citation type="submission" date="2022-11" db="UniProtKB">
        <authorList>
            <consortium name="WormBaseParasite"/>
        </authorList>
    </citation>
    <scope>IDENTIFICATION</scope>
</reference>
<dbReference type="InterPro" id="IPR043136">
    <property type="entry name" value="B30.2/SPRY_sf"/>
</dbReference>